<keyword evidence="2" id="KW-1185">Reference proteome</keyword>
<protein>
    <submittedName>
        <fullName evidence="1">Uncharacterized protein</fullName>
    </submittedName>
</protein>
<dbReference type="AlphaFoldDB" id="A0A652NDP8"/>
<dbReference type="EMBL" id="SDGY01000010">
    <property type="protein sequence ID" value="TYC46003.1"/>
    <property type="molecule type" value="Genomic_DNA"/>
</dbReference>
<dbReference type="Proteomes" id="UP000442244">
    <property type="component" value="Unassembled WGS sequence"/>
</dbReference>
<gene>
    <name evidence="1" type="ORF">ESZ47_09075</name>
</gene>
<evidence type="ECO:0000313" key="1">
    <source>
        <dbReference type="EMBL" id="TYC46003.1"/>
    </source>
</evidence>
<accession>A0A652NDP8</accession>
<sequence>MQITGKCALANIVDEKFYTKSIDAMDEDEIQLDELFSEIDIHILDKNFLHIELKINGGIENEGTTLSVETNVINLPLRYQNQLRKLVWQEEDELEVNFYMIAENEFASKSHLKIALASSVSAYEDDSESVKAKISAWFNEQLAHIVEMQEKVAVEKKITDEEE</sequence>
<organism evidence="1 2">
    <name type="scientific">Leuconostoc litchii</name>
    <dbReference type="NCBI Taxonomy" id="1981069"/>
    <lineage>
        <taxon>Bacteria</taxon>
        <taxon>Bacillati</taxon>
        <taxon>Bacillota</taxon>
        <taxon>Bacilli</taxon>
        <taxon>Lactobacillales</taxon>
        <taxon>Lactobacillaceae</taxon>
        <taxon>Leuconostoc</taxon>
    </lineage>
</organism>
<reference evidence="1 2" key="1">
    <citation type="submission" date="2019-01" db="EMBL/GenBank/DDBJ databases">
        <title>Leuconostoc litchii sp. nov., a novel lactic acid bacterium isolated from lychee.</title>
        <authorList>
            <person name="Wang L.-T."/>
        </authorList>
    </citation>
    <scope>NUCLEOTIDE SEQUENCE [LARGE SCALE GENOMIC DNA]</scope>
    <source>
        <strain evidence="1 2">MB7</strain>
    </source>
</reference>
<proteinExistence type="predicted"/>
<dbReference type="OrthoDB" id="2148857at2"/>
<name>A0A652NDP8_9LACO</name>
<evidence type="ECO:0000313" key="2">
    <source>
        <dbReference type="Proteomes" id="UP000442244"/>
    </source>
</evidence>
<dbReference type="RefSeq" id="WP_148606664.1">
    <property type="nucleotide sequence ID" value="NZ_SDGY01000010.1"/>
</dbReference>
<comment type="caution">
    <text evidence="1">The sequence shown here is derived from an EMBL/GenBank/DDBJ whole genome shotgun (WGS) entry which is preliminary data.</text>
</comment>